<feature type="domain" description="IcmF-related" evidence="3">
    <location>
        <begin position="472"/>
        <end position="720"/>
    </location>
</feature>
<keyword evidence="5" id="KW-1185">Reference proteome</keyword>
<dbReference type="AlphaFoldDB" id="A0A147GRJ4"/>
<evidence type="ECO:0000256" key="1">
    <source>
        <dbReference type="SAM" id="Phobius"/>
    </source>
</evidence>
<dbReference type="Pfam" id="PF06744">
    <property type="entry name" value="IcmF_C"/>
    <property type="match status" value="1"/>
</dbReference>
<organism evidence="4 5">
    <name type="scientific">Pseudacidovorax intermedius</name>
    <dbReference type="NCBI Taxonomy" id="433924"/>
    <lineage>
        <taxon>Bacteria</taxon>
        <taxon>Pseudomonadati</taxon>
        <taxon>Pseudomonadota</taxon>
        <taxon>Betaproteobacteria</taxon>
        <taxon>Burkholderiales</taxon>
        <taxon>Comamonadaceae</taxon>
        <taxon>Pseudacidovorax</taxon>
    </lineage>
</organism>
<sequence length="1097" mass="118879">MMRWLRVLLWLLAALLLAALVWWGGPELRIGDSRPLDPAGTRLALIAAIPLLFLLPLLGGALAWSWRQLGGLQRAPAADAPRAACTDLLAHLQANAPRGTGWRAQARLWLRRRWPGFAPDVLVVAEPGKAQALQRLWPGDMDGAIGHPEAGDGFWSGGRCWLVLPPQALAAWAPVLRWRRAVRTVLWLLDAGTELPGRSARPALLDEARVQLAGLRRRSRRQSALWLLLWNEGGADLQPAWTGGTEALPRGFILPLRAPLDARSWQPLVARLRQLLQAAVRSPEANADAAQARLALLHRCTDQAAAAPVALRQMAGGDGAFAVARPRAVFWCWAGEHACIGLDGLLGAIAADRPPLRRTAVWALVHGLGLLAVAAAVAALALQVSWLRPADHGLALQHWRARLPEIRALAGEAAAAGAAGGQAQGEQALALAAAVDGLQSTAQADTGEALPEPAAARMAALAAQLWRQRLQPGLLAWNRQCLAARTPPRPAAAPAPADLYRSLATALMLQGRLAPDEAGLRSALLACDATPEQADAAAHLLLQAARLPAAMAATTAGADGPGSDTGTWRAQLRGAAHWSLEERVWQGLSHEVGPADAHDFELAGALGPAASWFAAGPSVPWLYTGEGLRLGYHAATGRYEAWAREYAAVMDEPQALPRHELEALADRLRVRYVREAAAAWEGLFDRTTLAPVQGLAEAAERAQVFGSDTSPFIQLLDVLEQRMPLPPRKNLSLWWRLRQRAAQDWARLQYELGWRSTPRAPLPLNDPAFALAQNFGLLRSYFADVQGKSPARERLLQTIQALGRYLTQKQAAEEFGSRTPPSTSLSMLRVQAQRLPAPLRQLVNAIAVSTGQQVHQEQAQKLALDLEAIDTWRACRLDPSFPLRWDATAELPWESFVEDLSPQGRVARTVEASAELIDTSGRQWRLRLPQQVQADARTTAELQWLQRATRLTRAWFPGGPAGLELRLQPLFLDSSLLEARLMVGGQEWRYSHGAVTETAVRWPGPSGSREVELELRPVLGPPVLRRYSGPWALLQLARDARIWSGADPSQLVLELGAEGAALRLGVTASGEFNPLDARLYAGLCAPPPARTARAGRP</sequence>
<evidence type="ECO:0000313" key="5">
    <source>
        <dbReference type="Proteomes" id="UP000072741"/>
    </source>
</evidence>
<evidence type="ECO:0000313" key="4">
    <source>
        <dbReference type="EMBL" id="KTT18970.1"/>
    </source>
</evidence>
<comment type="caution">
    <text evidence="4">The sequence shown here is derived from an EMBL/GenBank/DDBJ whole genome shotgun (WGS) entry which is preliminary data.</text>
</comment>
<reference evidence="4 5" key="1">
    <citation type="journal article" date="2016" name="Front. Microbiol.">
        <title>Genomic Resource of Rice Seed Associated Bacteria.</title>
        <authorList>
            <person name="Midha S."/>
            <person name="Bansal K."/>
            <person name="Sharma S."/>
            <person name="Kumar N."/>
            <person name="Patil P.P."/>
            <person name="Chaudhry V."/>
            <person name="Patil P.B."/>
        </authorList>
    </citation>
    <scope>NUCLEOTIDE SEQUENCE [LARGE SCALE GENOMIC DNA]</scope>
    <source>
        <strain evidence="4 5">NS331</strain>
    </source>
</reference>
<dbReference type="InterPro" id="IPR009612">
    <property type="entry name" value="IcmF-rel"/>
</dbReference>
<dbReference type="PANTHER" id="PTHR36153:SF1">
    <property type="entry name" value="TYPE VI SECRETION SYSTEM COMPONENT TSSM1"/>
    <property type="match status" value="1"/>
</dbReference>
<dbReference type="PANTHER" id="PTHR36153">
    <property type="entry name" value="INNER MEMBRANE PROTEIN-RELATED"/>
    <property type="match status" value="1"/>
</dbReference>
<gene>
    <name evidence="4" type="ORF">NS331_15385</name>
</gene>
<evidence type="ECO:0008006" key="6">
    <source>
        <dbReference type="Google" id="ProtNLM"/>
    </source>
</evidence>
<keyword evidence="1" id="KW-0812">Transmembrane</keyword>
<evidence type="ECO:0000259" key="2">
    <source>
        <dbReference type="Pfam" id="PF06744"/>
    </source>
</evidence>
<evidence type="ECO:0000259" key="3">
    <source>
        <dbReference type="Pfam" id="PF06761"/>
    </source>
</evidence>
<keyword evidence="1" id="KW-0472">Membrane</keyword>
<dbReference type="EMBL" id="LDSL01000096">
    <property type="protein sequence ID" value="KTT18970.1"/>
    <property type="molecule type" value="Genomic_DNA"/>
</dbReference>
<dbReference type="InterPro" id="IPR053156">
    <property type="entry name" value="T6SS_TssM-like"/>
</dbReference>
<dbReference type="OrthoDB" id="9758229at2"/>
<dbReference type="Pfam" id="PF06761">
    <property type="entry name" value="IcmF-related"/>
    <property type="match status" value="1"/>
</dbReference>
<dbReference type="RefSeq" id="WP_058642839.1">
    <property type="nucleotide sequence ID" value="NZ_LDSL01000096.1"/>
</dbReference>
<feature type="transmembrane region" description="Helical" evidence="1">
    <location>
        <begin position="361"/>
        <end position="382"/>
    </location>
</feature>
<accession>A0A147GRJ4</accession>
<protein>
    <recommendedName>
        <fullName evidence="6">Type VI secretion system protein ImpL</fullName>
    </recommendedName>
</protein>
<name>A0A147GRJ4_9BURK</name>
<feature type="domain" description="Type VI secretion system IcmF C-terminal" evidence="2">
    <location>
        <begin position="966"/>
        <end position="1068"/>
    </location>
</feature>
<proteinExistence type="predicted"/>
<dbReference type="InterPro" id="IPR010623">
    <property type="entry name" value="IcmF_C"/>
</dbReference>
<dbReference type="Proteomes" id="UP000072741">
    <property type="component" value="Unassembled WGS sequence"/>
</dbReference>
<feature type="transmembrane region" description="Helical" evidence="1">
    <location>
        <begin position="43"/>
        <end position="64"/>
    </location>
</feature>
<keyword evidence="1" id="KW-1133">Transmembrane helix</keyword>